<evidence type="ECO:0000313" key="1">
    <source>
        <dbReference type="EMBL" id="KAK2702848.1"/>
    </source>
</evidence>
<keyword evidence="2" id="KW-1185">Reference proteome</keyword>
<organism evidence="1 2">
    <name type="scientific">Artemia franciscana</name>
    <name type="common">Brine shrimp</name>
    <name type="synonym">Artemia sanfranciscana</name>
    <dbReference type="NCBI Taxonomy" id="6661"/>
    <lineage>
        <taxon>Eukaryota</taxon>
        <taxon>Metazoa</taxon>
        <taxon>Ecdysozoa</taxon>
        <taxon>Arthropoda</taxon>
        <taxon>Crustacea</taxon>
        <taxon>Branchiopoda</taxon>
        <taxon>Anostraca</taxon>
        <taxon>Artemiidae</taxon>
        <taxon>Artemia</taxon>
    </lineage>
</organism>
<dbReference type="Proteomes" id="UP001187531">
    <property type="component" value="Unassembled WGS sequence"/>
</dbReference>
<proteinExistence type="predicted"/>
<dbReference type="Gene3D" id="3.60.10.10">
    <property type="entry name" value="Endonuclease/exonuclease/phosphatase"/>
    <property type="match status" value="1"/>
</dbReference>
<evidence type="ECO:0000313" key="2">
    <source>
        <dbReference type="Proteomes" id="UP001187531"/>
    </source>
</evidence>
<sequence>MNNIYTEYTKIYERATLYLENEEKEMLTRIKKYRDEQQAQYLKIQSRVVQERNMLLSSSKTLSFDLPTIMLVNAQSLCNKITELNVRLKSQEIEVCCITEMWSAIPSTASIPGYELYTRNRTDKDGNITTHGGGVGVYIKADVEHNILKLNEHMHTYELLWNGTRSTDEMNLRHASGQPASGKAPSKLPCTAVAIINGMKLLSTLKFPTMMKWAKIASSATSYKGIPIDNDASSKSYESIFSVEKETIEAESRRDARLSSANADIDEQNCVIECAEGIISVEVSLMLFLKMPGVKIQLQLGIPKDEILLVFDSKQVGNDDKIPDYNC</sequence>
<comment type="caution">
    <text evidence="1">The sequence shown here is derived from an EMBL/GenBank/DDBJ whole genome shotgun (WGS) entry which is preliminary data.</text>
</comment>
<dbReference type="InterPro" id="IPR036691">
    <property type="entry name" value="Endo/exonu/phosph_ase_sf"/>
</dbReference>
<name>A0AA88H271_ARTSF</name>
<protein>
    <submittedName>
        <fullName evidence="1">Uncharacterized protein</fullName>
    </submittedName>
</protein>
<dbReference type="AlphaFoldDB" id="A0AA88H271"/>
<reference evidence="1" key="1">
    <citation type="submission" date="2023-07" db="EMBL/GenBank/DDBJ databases">
        <title>Chromosome-level genome assembly of Artemia franciscana.</title>
        <authorList>
            <person name="Jo E."/>
        </authorList>
    </citation>
    <scope>NUCLEOTIDE SEQUENCE</scope>
    <source>
        <tissue evidence="1">Whole body</tissue>
    </source>
</reference>
<dbReference type="EMBL" id="JAVRJZ010000154">
    <property type="protein sequence ID" value="KAK2702848.1"/>
    <property type="molecule type" value="Genomic_DNA"/>
</dbReference>
<gene>
    <name evidence="1" type="ORF">QYM36_018559</name>
</gene>
<accession>A0AA88H271</accession>